<reference evidence="2" key="1">
    <citation type="submission" date="2017-05" db="UniProtKB">
        <authorList>
            <consortium name="EnsemblMetazoa"/>
        </authorList>
    </citation>
    <scope>IDENTIFICATION</scope>
</reference>
<feature type="compositionally biased region" description="Basic residues" evidence="1">
    <location>
        <begin position="1"/>
        <end position="21"/>
    </location>
</feature>
<dbReference type="HOGENOM" id="CLU_3335940_0_0_1"/>
<evidence type="ECO:0000256" key="1">
    <source>
        <dbReference type="SAM" id="MobiDB-lite"/>
    </source>
</evidence>
<evidence type="ECO:0000313" key="2">
    <source>
        <dbReference type="EnsemblMetazoa" id="Aqu2.1.02798_001"/>
    </source>
</evidence>
<proteinExistence type="predicted"/>
<accession>I1EA93</accession>
<dbReference type="EnsemblMetazoa" id="Aqu2.1.31596_001">
    <property type="protein sequence ID" value="Aqu2.1.31596_001"/>
    <property type="gene ID" value="Aqu2.1.31596"/>
</dbReference>
<feature type="region of interest" description="Disordered" evidence="1">
    <location>
        <begin position="1"/>
        <end position="38"/>
    </location>
</feature>
<organism evidence="2">
    <name type="scientific">Amphimedon queenslandica</name>
    <name type="common">Sponge</name>
    <dbReference type="NCBI Taxonomy" id="400682"/>
    <lineage>
        <taxon>Eukaryota</taxon>
        <taxon>Metazoa</taxon>
        <taxon>Porifera</taxon>
        <taxon>Demospongiae</taxon>
        <taxon>Heteroscleromorpha</taxon>
        <taxon>Haplosclerida</taxon>
        <taxon>Niphatidae</taxon>
        <taxon>Amphimedon</taxon>
    </lineage>
</organism>
<sequence length="38" mass="4500">MKMKLKKNFRRSRNNLKKISKIKNNNTEPSQGLGKKKI</sequence>
<protein>
    <submittedName>
        <fullName evidence="2">Uncharacterized protein</fullName>
    </submittedName>
</protein>
<dbReference type="AlphaFoldDB" id="I1EA93"/>
<dbReference type="EnsemblMetazoa" id="Aqu2.1.02798_001">
    <property type="protein sequence ID" value="Aqu2.1.02798_001"/>
    <property type="gene ID" value="Aqu2.1.02798"/>
</dbReference>
<name>I1EA93_AMPQE</name>